<keyword evidence="3" id="KW-1185">Reference proteome</keyword>
<accession>A0ABV0EJE5</accession>
<dbReference type="Pfam" id="PF07687">
    <property type="entry name" value="M20_dimer"/>
    <property type="match status" value="1"/>
</dbReference>
<feature type="domain" description="Peptidase M20 dimerisation" evidence="1">
    <location>
        <begin position="192"/>
        <end position="279"/>
    </location>
</feature>
<dbReference type="InterPro" id="IPR017439">
    <property type="entry name" value="Amidohydrolase"/>
</dbReference>
<dbReference type="InterPro" id="IPR017145">
    <property type="entry name" value="Aminobenzoyl-glu_utiliz_pB"/>
</dbReference>
<dbReference type="InterPro" id="IPR036264">
    <property type="entry name" value="Bact_exopeptidase_dim_dom"/>
</dbReference>
<gene>
    <name evidence="2" type="ORF">JZO67_000665</name>
</gene>
<dbReference type="EMBL" id="JAFREL020000001">
    <property type="protein sequence ID" value="MEO1768726.1"/>
    <property type="molecule type" value="Genomic_DNA"/>
</dbReference>
<reference evidence="2 3" key="1">
    <citation type="submission" date="2024-02" db="EMBL/GenBank/DDBJ databases">
        <title>The Genome Sequence of Enterococcus sp. DIV0159.</title>
        <authorList>
            <person name="Earl A."/>
            <person name="Manson A."/>
            <person name="Gilmore M."/>
            <person name="Sanders J."/>
            <person name="Shea T."/>
            <person name="Howe W."/>
            <person name="Livny J."/>
            <person name="Cuomo C."/>
            <person name="Neafsey D."/>
            <person name="Birren B."/>
        </authorList>
    </citation>
    <scope>NUCLEOTIDE SEQUENCE [LARGE SCALE GENOMIC DNA]</scope>
    <source>
        <strain evidence="2 3">665A</strain>
    </source>
</reference>
<dbReference type="InterPro" id="IPR052030">
    <property type="entry name" value="Peptidase_M20/M20A_hydrolases"/>
</dbReference>
<evidence type="ECO:0000259" key="1">
    <source>
        <dbReference type="Pfam" id="PF07687"/>
    </source>
</evidence>
<dbReference type="InterPro" id="IPR002933">
    <property type="entry name" value="Peptidase_M20"/>
</dbReference>
<dbReference type="Pfam" id="PF01546">
    <property type="entry name" value="Peptidase_M20"/>
    <property type="match status" value="1"/>
</dbReference>
<dbReference type="InterPro" id="IPR011650">
    <property type="entry name" value="Peptidase_M20_dimer"/>
</dbReference>
<dbReference type="NCBIfam" id="TIGR01891">
    <property type="entry name" value="amidohydrolases"/>
    <property type="match status" value="1"/>
</dbReference>
<protein>
    <submittedName>
        <fullName evidence="2">Aminobenzoyl-glutamate utilization protein B</fullName>
    </submittedName>
</protein>
<organism evidence="2 3">
    <name type="scientific">Candidatus Enterococcus ferrettii</name>
    <dbReference type="NCBI Taxonomy" id="2815324"/>
    <lineage>
        <taxon>Bacteria</taxon>
        <taxon>Bacillati</taxon>
        <taxon>Bacillota</taxon>
        <taxon>Bacilli</taxon>
        <taxon>Lactobacillales</taxon>
        <taxon>Enterococcaceae</taxon>
        <taxon>Enterococcus</taxon>
    </lineage>
</organism>
<evidence type="ECO:0000313" key="3">
    <source>
        <dbReference type="Proteomes" id="UP000664357"/>
    </source>
</evidence>
<evidence type="ECO:0000313" key="2">
    <source>
        <dbReference type="EMBL" id="MEO1768726.1"/>
    </source>
</evidence>
<dbReference type="Proteomes" id="UP000664357">
    <property type="component" value="Unassembled WGS sequence"/>
</dbReference>
<sequence>MTNPKEQISQMIEAKRDKFIAAADRIWSTPETRFATEKSVQPFYEILEEEGFEVEKGLADMDHSFVATYGSGKPIIGILAEYDALSNLSQVADLGEQKAEVPGGNGHGCGHNLLGTGALAGAVGIKDYIAANQLEGTIKLFGCPAEESGYGKAYMARAGLFDELDVALSWHPWDISGAWSISSLAVYQVYYHFKGISAHAAAAPEQGRSALDAAELMNVGVQFLREHIIDDGRVHYAFTDAGGESANVVQPTASLYYFIRAPKIEQVEEIYQRVNKIARGAAMMTETEVTIDFDSACYNYLPNHAVTTAMYENLLTEGKMNIGQEDQDYAQRYYDSLTDAARQSLVTRAKQFAPEADEAEIQRLGSLPIAEQIQPLVFSSATAGSTDVGDVSWVCPTAQIFVGCEPQGTPAHSWQWVANGTSSVAHEGLLAAGKTIAATAYDLLTKPELVQQAKEEHQKTLAGEVYKSAIPAEVLPR</sequence>
<name>A0ABV0EJE5_9ENTE</name>
<dbReference type="PANTHER" id="PTHR30575">
    <property type="entry name" value="PEPTIDASE M20"/>
    <property type="match status" value="1"/>
</dbReference>
<dbReference type="RefSeq" id="WP_207700830.1">
    <property type="nucleotide sequence ID" value="NZ_JAFREL020000001.1"/>
</dbReference>
<dbReference type="SUPFAM" id="SSF55031">
    <property type="entry name" value="Bacterial exopeptidase dimerisation domain"/>
    <property type="match status" value="1"/>
</dbReference>
<dbReference type="Gene3D" id="3.40.630.10">
    <property type="entry name" value="Zn peptidases"/>
    <property type="match status" value="2"/>
</dbReference>
<dbReference type="SUPFAM" id="SSF53187">
    <property type="entry name" value="Zn-dependent exopeptidases"/>
    <property type="match status" value="1"/>
</dbReference>
<proteinExistence type="predicted"/>
<comment type="caution">
    <text evidence="2">The sequence shown here is derived from an EMBL/GenBank/DDBJ whole genome shotgun (WGS) entry which is preliminary data.</text>
</comment>
<dbReference type="PANTHER" id="PTHR30575:SF0">
    <property type="entry name" value="XAA-ARG DIPEPTIDASE"/>
    <property type="match status" value="1"/>
</dbReference>
<dbReference type="PIRSF" id="PIRSF037227">
    <property type="entry name" value="Aminobenzoyl-glu_utiliz_pB"/>
    <property type="match status" value="1"/>
</dbReference>